<keyword evidence="4 5" id="KW-0472">Membrane</keyword>
<evidence type="ECO:0000256" key="5">
    <source>
        <dbReference type="SAM" id="Phobius"/>
    </source>
</evidence>
<evidence type="ECO:0000259" key="6">
    <source>
        <dbReference type="Pfam" id="PF01699"/>
    </source>
</evidence>
<gene>
    <name evidence="7" type="ORF">SMGD1_2870</name>
</gene>
<sequence length="387" mass="42566">MEISIEKQDKKLKYFIEDYWDIFLGISSIMVAFYFHKMGQGGAATLFAAIGIGSLSLSVSEVAEILSERLQEPYGSFVLTLSAVVVEIILLYIILLQAVTDPTVVDTVKGGIISAVIVDMNVLLGLAVFLGGLKFTEQEHNKETSSAYTTILFVTAAALLVPSVLSLGKHSAEVIEDASMWISVLLMVFYIIILVFQTRTHTHFFKSTTRSRIFRLKRKMAEKDSGDEEEDDYVFEKFNKLGLIASIFVFITIIAIGAEIFANDGIKLAKEYGISVGISGLIIAIVAVSPEIVTAIKAAKNDEIQRVVNIAMGASTVSILLTVPILMGLAYLSGIRFTLDFNPLEIGALILTVILAWKTTDEGQTNYFEGMSHLMFFLAFTIIAIYY</sequence>
<feature type="transmembrane region" description="Helical" evidence="5">
    <location>
        <begin position="274"/>
        <end position="296"/>
    </location>
</feature>
<evidence type="ECO:0000256" key="3">
    <source>
        <dbReference type="ARBA" id="ARBA00022989"/>
    </source>
</evidence>
<dbReference type="Pfam" id="PF01699">
    <property type="entry name" value="Na_Ca_ex"/>
    <property type="match status" value="2"/>
</dbReference>
<feature type="transmembrane region" description="Helical" evidence="5">
    <location>
        <begin position="308"/>
        <end position="332"/>
    </location>
</feature>
<keyword evidence="2 5" id="KW-0812">Transmembrane</keyword>
<dbReference type="AlphaFoldDB" id="B6BJY8"/>
<evidence type="ECO:0000256" key="4">
    <source>
        <dbReference type="ARBA" id="ARBA00023136"/>
    </source>
</evidence>
<feature type="transmembrane region" description="Helical" evidence="5">
    <location>
        <begin position="367"/>
        <end position="386"/>
    </location>
</feature>
<evidence type="ECO:0000313" key="7">
    <source>
        <dbReference type="EMBL" id="EHP31392.1"/>
    </source>
</evidence>
<dbReference type="HOGENOM" id="CLU_050648_0_0_7"/>
<dbReference type="EMBL" id="AFRZ01000001">
    <property type="protein sequence ID" value="EHP31392.1"/>
    <property type="molecule type" value="Genomic_DNA"/>
</dbReference>
<dbReference type="PANTHER" id="PTHR37958:SF1">
    <property type="entry name" value="SODIUM-POTASSIUM_PROTON ANTIPORTER CHAA"/>
    <property type="match status" value="1"/>
</dbReference>
<dbReference type="STRING" id="929558.SMGD1_2870"/>
<name>B6BJY8_SULGG</name>
<evidence type="ECO:0000256" key="2">
    <source>
        <dbReference type="ARBA" id="ARBA00022692"/>
    </source>
</evidence>
<feature type="transmembrane region" description="Helical" evidence="5">
    <location>
        <begin position="145"/>
        <end position="166"/>
    </location>
</feature>
<comment type="caution">
    <text evidence="7">The sequence shown here is derived from an EMBL/GenBank/DDBJ whole genome shotgun (WGS) entry which is preliminary data.</text>
</comment>
<dbReference type="eggNOG" id="COG0387">
    <property type="taxonomic scope" value="Bacteria"/>
</dbReference>
<dbReference type="GO" id="GO:0015385">
    <property type="term" value="F:sodium:proton antiporter activity"/>
    <property type="evidence" value="ECO:0007669"/>
    <property type="project" value="TreeGrafter"/>
</dbReference>
<dbReference type="InterPro" id="IPR044880">
    <property type="entry name" value="NCX_ion-bd_dom_sf"/>
</dbReference>
<feature type="transmembrane region" description="Helical" evidence="5">
    <location>
        <begin position="74"/>
        <end position="99"/>
    </location>
</feature>
<dbReference type="InterPro" id="IPR052946">
    <property type="entry name" value="Alkaline_pH_Ca-Antiporter"/>
</dbReference>
<dbReference type="GO" id="GO:0015386">
    <property type="term" value="F:potassium:proton antiporter activity"/>
    <property type="evidence" value="ECO:0007669"/>
    <property type="project" value="TreeGrafter"/>
</dbReference>
<dbReference type="InterPro" id="IPR004837">
    <property type="entry name" value="NaCa_Exmemb"/>
</dbReference>
<feature type="transmembrane region" description="Helical" evidence="5">
    <location>
        <begin position="20"/>
        <end position="36"/>
    </location>
</feature>
<accession>H1FUP8</accession>
<feature type="transmembrane region" description="Helical" evidence="5">
    <location>
        <begin position="42"/>
        <end position="62"/>
    </location>
</feature>
<organism evidence="7 8">
    <name type="scientific">Sulfurimonas gotlandica (strain DSM 19862 / JCM 16533 / GD1)</name>
    <dbReference type="NCBI Taxonomy" id="929558"/>
    <lineage>
        <taxon>Bacteria</taxon>
        <taxon>Pseudomonadati</taxon>
        <taxon>Campylobacterota</taxon>
        <taxon>Epsilonproteobacteria</taxon>
        <taxon>Campylobacterales</taxon>
        <taxon>Sulfurimonadaceae</taxon>
        <taxon>Sulfurimonas</taxon>
    </lineage>
</organism>
<dbReference type="OrthoDB" id="9787814at2"/>
<dbReference type="Gene3D" id="1.20.1420.30">
    <property type="entry name" value="NCX, central ion-binding region"/>
    <property type="match status" value="1"/>
</dbReference>
<keyword evidence="3 5" id="KW-1133">Transmembrane helix</keyword>
<evidence type="ECO:0000313" key="8">
    <source>
        <dbReference type="Proteomes" id="UP000006431"/>
    </source>
</evidence>
<feature type="transmembrane region" description="Helical" evidence="5">
    <location>
        <begin position="111"/>
        <end position="133"/>
    </location>
</feature>
<comment type="subcellular location">
    <subcellularLocation>
        <location evidence="1">Membrane</location>
        <topology evidence="1">Multi-pass membrane protein</topology>
    </subcellularLocation>
</comment>
<evidence type="ECO:0000256" key="1">
    <source>
        <dbReference type="ARBA" id="ARBA00004141"/>
    </source>
</evidence>
<feature type="transmembrane region" description="Helical" evidence="5">
    <location>
        <begin position="241"/>
        <end position="262"/>
    </location>
</feature>
<dbReference type="PATRIC" id="fig|929558.5.peg.2860"/>
<protein>
    <submittedName>
        <fullName evidence="7">Ca2+/cation antiporter</fullName>
    </submittedName>
</protein>
<dbReference type="Proteomes" id="UP000006431">
    <property type="component" value="Unassembled WGS sequence"/>
</dbReference>
<reference evidence="7 8" key="1">
    <citation type="journal article" date="2012" name="Proc. Natl. Acad. Sci. U.S.A.">
        <title>Genome and physiology of a model Epsilonproteobacterium responsible for sulfide detoxification in marine oxygen depletion zones.</title>
        <authorList>
            <person name="Grote J."/>
            <person name="Schott T."/>
            <person name="Bruckner C.G."/>
            <person name="Glockner F.O."/>
            <person name="Jost G."/>
            <person name="Teeling H."/>
            <person name="Labrenz M."/>
            <person name="Jurgens K."/>
        </authorList>
    </citation>
    <scope>NUCLEOTIDE SEQUENCE [LARGE SCALE GENOMIC DNA]</scope>
    <source>
        <strain evidence="7 8">GD1</strain>
    </source>
</reference>
<dbReference type="PANTHER" id="PTHR37958">
    <property type="entry name" value="SODIUM-POTASSIUM/PROTON ANTIPORTER CHAA"/>
    <property type="match status" value="1"/>
</dbReference>
<dbReference type="RefSeq" id="WP_008337090.1">
    <property type="nucleotide sequence ID" value="NZ_AFRZ01000001.1"/>
</dbReference>
<feature type="transmembrane region" description="Helical" evidence="5">
    <location>
        <begin position="178"/>
        <end position="196"/>
    </location>
</feature>
<keyword evidence="8" id="KW-1185">Reference proteome</keyword>
<feature type="domain" description="Sodium/calcium exchanger membrane region" evidence="6">
    <location>
        <begin position="244"/>
        <end position="385"/>
    </location>
</feature>
<proteinExistence type="predicted"/>
<feature type="domain" description="Sodium/calcium exchanger membrane region" evidence="6">
    <location>
        <begin position="46"/>
        <end position="198"/>
    </location>
</feature>
<accession>B6BJY8</accession>
<dbReference type="GO" id="GO:0005886">
    <property type="term" value="C:plasma membrane"/>
    <property type="evidence" value="ECO:0007669"/>
    <property type="project" value="TreeGrafter"/>
</dbReference>